<evidence type="ECO:0000256" key="1">
    <source>
        <dbReference type="ARBA" id="ARBA00000135"/>
    </source>
</evidence>
<comment type="catalytic activity">
    <reaction evidence="1 8">
        <text>Release of an N-terminal amino acid, Xaa-|-Yaa-, in which Xaa is preferably Leu, but may be other amino acids including Pro although not Arg or Lys, and Yaa may be Pro. Amino acid amides and methyl esters are also readily hydrolyzed, but rates on arylamides are exceedingly low.</text>
        <dbReference type="EC" id="3.4.11.1"/>
    </reaction>
</comment>
<keyword evidence="10" id="KW-0614">Plasmid</keyword>
<evidence type="ECO:0000313" key="10">
    <source>
        <dbReference type="EMBL" id="AIB14153.1"/>
    </source>
</evidence>
<evidence type="ECO:0000256" key="2">
    <source>
        <dbReference type="ARBA" id="ARBA00000967"/>
    </source>
</evidence>
<dbReference type="Gene3D" id="3.40.630.10">
    <property type="entry name" value="Zn peptidases"/>
    <property type="match status" value="1"/>
</dbReference>
<dbReference type="GO" id="GO:0030145">
    <property type="term" value="F:manganese ion binding"/>
    <property type="evidence" value="ECO:0007669"/>
    <property type="project" value="UniProtKB-UniRule"/>
</dbReference>
<keyword evidence="5 8" id="KW-0645">Protease</keyword>
<dbReference type="CDD" id="cd00433">
    <property type="entry name" value="Peptidase_M17"/>
    <property type="match status" value="1"/>
</dbReference>
<dbReference type="SUPFAM" id="SSF52949">
    <property type="entry name" value="Macro domain-like"/>
    <property type="match status" value="1"/>
</dbReference>
<proteinExistence type="inferred from homology"/>
<feature type="binding site" evidence="8">
    <location>
        <position position="348"/>
    </location>
    <ligand>
        <name>Mn(2+)</name>
        <dbReference type="ChEBI" id="CHEBI:29035"/>
        <label>1</label>
    </ligand>
</feature>
<dbReference type="PRINTS" id="PR00481">
    <property type="entry name" value="LAMNOPPTDASE"/>
</dbReference>
<feature type="binding site" evidence="8">
    <location>
        <position position="346"/>
    </location>
    <ligand>
        <name>Mn(2+)</name>
        <dbReference type="ChEBI" id="CHEBI:29035"/>
        <label>1</label>
    </ligand>
</feature>
<protein>
    <recommendedName>
        <fullName evidence="8">Probable cytosol aminopeptidase</fullName>
        <ecNumber evidence="8">3.4.11.1</ecNumber>
    </recommendedName>
    <alternativeName>
        <fullName evidence="8">Leucine aminopeptidase</fullName>
        <shortName evidence="8">LAP</shortName>
        <ecNumber evidence="8">3.4.11.10</ecNumber>
    </alternativeName>
    <alternativeName>
        <fullName evidence="8">Leucyl aminopeptidase</fullName>
    </alternativeName>
</protein>
<dbReference type="InterPro" id="IPR023042">
    <property type="entry name" value="Peptidase_M17_leu_NH2_pept"/>
</dbReference>
<comment type="function">
    <text evidence="8">Presumably involved in the processing and regular turnover of intracellular proteins. Catalyzes the removal of unsubstituted N-terminal amino acids from various peptides.</text>
</comment>
<feature type="active site" evidence="8">
    <location>
        <position position="350"/>
    </location>
</feature>
<comment type="cofactor">
    <cofactor evidence="8">
        <name>Mn(2+)</name>
        <dbReference type="ChEBI" id="CHEBI:29035"/>
    </cofactor>
    <text evidence="8">Binds 2 manganese ions per subunit.</text>
</comment>
<keyword evidence="4 8" id="KW-0031">Aminopeptidase</keyword>
<feature type="binding site" evidence="8">
    <location>
        <position position="287"/>
    </location>
    <ligand>
        <name>Mn(2+)</name>
        <dbReference type="ChEBI" id="CHEBI:29035"/>
        <label>2</label>
    </ligand>
</feature>
<feature type="binding site" evidence="8">
    <location>
        <position position="264"/>
    </location>
    <ligand>
        <name>Mn(2+)</name>
        <dbReference type="ChEBI" id="CHEBI:29035"/>
        <label>2</label>
    </ligand>
</feature>
<dbReference type="InterPro" id="IPR008283">
    <property type="entry name" value="Peptidase_M17_N"/>
</dbReference>
<dbReference type="Pfam" id="PF02789">
    <property type="entry name" value="Peptidase_M17_N"/>
    <property type="match status" value="1"/>
</dbReference>
<evidence type="ECO:0000256" key="8">
    <source>
        <dbReference type="HAMAP-Rule" id="MF_00181"/>
    </source>
</evidence>
<dbReference type="GO" id="GO:0006508">
    <property type="term" value="P:proteolysis"/>
    <property type="evidence" value="ECO:0007669"/>
    <property type="project" value="UniProtKB-KW"/>
</dbReference>
<evidence type="ECO:0000313" key="11">
    <source>
        <dbReference type="Proteomes" id="UP000027186"/>
    </source>
</evidence>
<comment type="catalytic activity">
    <reaction evidence="2 8">
        <text>Release of an N-terminal amino acid, preferentially leucine, but not glutamic or aspartic acids.</text>
        <dbReference type="EC" id="3.4.11.10"/>
    </reaction>
</comment>
<dbReference type="InterPro" id="IPR043472">
    <property type="entry name" value="Macro_dom-like"/>
</dbReference>
<feature type="binding site" evidence="8">
    <location>
        <position position="269"/>
    </location>
    <ligand>
        <name>Mn(2+)</name>
        <dbReference type="ChEBI" id="CHEBI:29035"/>
        <label>1</label>
    </ligand>
</feature>
<comment type="similarity">
    <text evidence="3 8">Belongs to the peptidase M17 family.</text>
</comment>
<feature type="binding site" evidence="8">
    <location>
        <position position="348"/>
    </location>
    <ligand>
        <name>Mn(2+)</name>
        <dbReference type="ChEBI" id="CHEBI:29035"/>
        <label>2</label>
    </ligand>
</feature>
<dbReference type="EC" id="3.4.11.1" evidence="8"/>
<feature type="binding site" evidence="8">
    <location>
        <position position="269"/>
    </location>
    <ligand>
        <name>Mn(2+)</name>
        <dbReference type="ChEBI" id="CHEBI:29035"/>
        <label>2</label>
    </ligand>
</feature>
<keyword evidence="6 8" id="KW-0378">Hydrolase</keyword>
<reference evidence="10 11" key="1">
    <citation type="journal article" date="2014" name="Genome Announc.">
        <title>Complete Genome Sequence of the Model Rhizosphere Strain Azospirillum brasilense Az39, Successfully Applied in Agriculture.</title>
        <authorList>
            <person name="Rivera D."/>
            <person name="Revale S."/>
            <person name="Molina R."/>
            <person name="Gualpa J."/>
            <person name="Puente M."/>
            <person name="Maroniche G."/>
            <person name="Paris G."/>
            <person name="Baker D."/>
            <person name="Clavijo B."/>
            <person name="McLay K."/>
            <person name="Spaepen S."/>
            <person name="Perticari A."/>
            <person name="Vazquez M."/>
            <person name="Wisniewski-Dye F."/>
            <person name="Watkins C."/>
            <person name="Martinez-Abarca F."/>
            <person name="Vanderleyden J."/>
            <person name="Cassan F."/>
        </authorList>
    </citation>
    <scope>NUCLEOTIDE SEQUENCE [LARGE SCALE GENOMIC DNA]</scope>
    <source>
        <strain evidence="10 11">Az39</strain>
        <plasmid evidence="10">AbAZ39_p1</plasmid>
    </source>
</reference>
<accession>A0A060DSJ6</accession>
<organism evidence="10 11">
    <name type="scientific">Azospirillum argentinense</name>
    <dbReference type="NCBI Taxonomy" id="2970906"/>
    <lineage>
        <taxon>Bacteria</taxon>
        <taxon>Pseudomonadati</taxon>
        <taxon>Pseudomonadota</taxon>
        <taxon>Alphaproteobacteria</taxon>
        <taxon>Rhodospirillales</taxon>
        <taxon>Azospirillaceae</taxon>
        <taxon>Azospirillum</taxon>
    </lineage>
</organism>
<evidence type="ECO:0000256" key="5">
    <source>
        <dbReference type="ARBA" id="ARBA00022670"/>
    </source>
</evidence>
<dbReference type="Proteomes" id="UP000027186">
    <property type="component" value="Plasmid AbAZ39_p1"/>
</dbReference>
<gene>
    <name evidence="8" type="primary">pepA</name>
    <name evidence="10" type="ORF">ABAZ39_19705</name>
</gene>
<dbReference type="GO" id="GO:0005737">
    <property type="term" value="C:cytoplasm"/>
    <property type="evidence" value="ECO:0007669"/>
    <property type="project" value="UniProtKB-SubCell"/>
</dbReference>
<dbReference type="NCBIfam" id="NF002077">
    <property type="entry name" value="PRK00913.2-4"/>
    <property type="match status" value="1"/>
</dbReference>
<dbReference type="GO" id="GO:0070006">
    <property type="term" value="F:metalloaminopeptidase activity"/>
    <property type="evidence" value="ECO:0007669"/>
    <property type="project" value="InterPro"/>
</dbReference>
<keyword evidence="8" id="KW-0479">Metal-binding</keyword>
<keyword evidence="8" id="KW-0963">Cytoplasm</keyword>
<dbReference type="Pfam" id="PF00883">
    <property type="entry name" value="Peptidase_M17"/>
    <property type="match status" value="1"/>
</dbReference>
<evidence type="ECO:0000259" key="9">
    <source>
        <dbReference type="PROSITE" id="PS00631"/>
    </source>
</evidence>
<evidence type="ECO:0000256" key="7">
    <source>
        <dbReference type="ARBA" id="ARBA00023211"/>
    </source>
</evidence>
<dbReference type="AlphaFoldDB" id="A0A060DSJ6"/>
<evidence type="ECO:0000256" key="3">
    <source>
        <dbReference type="ARBA" id="ARBA00009528"/>
    </source>
</evidence>
<dbReference type="Gene3D" id="3.40.220.10">
    <property type="entry name" value="Leucine Aminopeptidase, subunit E, domain 1"/>
    <property type="match status" value="1"/>
</dbReference>
<evidence type="ECO:0000256" key="4">
    <source>
        <dbReference type="ARBA" id="ARBA00022438"/>
    </source>
</evidence>
<dbReference type="RefSeq" id="WP_040134418.1">
    <property type="nucleotide sequence ID" value="NZ_CP007794.1"/>
</dbReference>
<dbReference type="InterPro" id="IPR000819">
    <property type="entry name" value="Peptidase_M17_C"/>
</dbReference>
<dbReference type="KEGG" id="abq:ABAZ39_19705"/>
<evidence type="ECO:0000256" key="6">
    <source>
        <dbReference type="ARBA" id="ARBA00022801"/>
    </source>
</evidence>
<dbReference type="InterPro" id="IPR011356">
    <property type="entry name" value="Leucine_aapep/pepB"/>
</dbReference>
<dbReference type="EC" id="3.4.11.10" evidence="8"/>
<feature type="active site" evidence="8">
    <location>
        <position position="276"/>
    </location>
</feature>
<dbReference type="SUPFAM" id="SSF53187">
    <property type="entry name" value="Zn-dependent exopeptidases"/>
    <property type="match status" value="1"/>
</dbReference>
<dbReference type="PROSITE" id="PS00631">
    <property type="entry name" value="CYTOSOL_AP"/>
    <property type="match status" value="1"/>
</dbReference>
<geneLocation type="plasmid" evidence="10 11">
    <name>AbAZ39_p1</name>
</geneLocation>
<dbReference type="PANTHER" id="PTHR11963">
    <property type="entry name" value="LEUCINE AMINOPEPTIDASE-RELATED"/>
    <property type="match status" value="1"/>
</dbReference>
<keyword evidence="7 8" id="KW-0464">Manganese</keyword>
<name>A0A060DSJ6_9PROT</name>
<dbReference type="NCBIfam" id="NF002075">
    <property type="entry name" value="PRK00913.2-2"/>
    <property type="match status" value="1"/>
</dbReference>
<feature type="domain" description="Cytosol aminopeptidase" evidence="9">
    <location>
        <begin position="344"/>
        <end position="351"/>
    </location>
</feature>
<dbReference type="NCBIfam" id="NF002073">
    <property type="entry name" value="PRK00913.1-2"/>
    <property type="match status" value="1"/>
</dbReference>
<comment type="subcellular location">
    <subcellularLocation>
        <location evidence="8">Cytoplasm</location>
    </subcellularLocation>
</comment>
<dbReference type="HAMAP" id="MF_00181">
    <property type="entry name" value="Cytosol_peptidase_M17"/>
    <property type="match status" value="1"/>
</dbReference>
<dbReference type="NCBIfam" id="NF002074">
    <property type="entry name" value="PRK00913.1-4"/>
    <property type="match status" value="1"/>
</dbReference>
<sequence length="500" mass="52826">MKFAFAKPALPKSGTVAVTVATDRALGAAGRDLDQKTGGTLSRAMKASRFTGKKEETLAILAPAGVEFDRILLVGIGKGEDLSEATLQAVGGAIVAALDKSGETEVSVLLDLPDGGTVSPDAAAAELAFGAQLRSYRFDKYRTTEKKETKPSLKKIIVLTAEPDTAKRAYGRLEPLAESVAYTRDLVSEPANVLNPESLADRCRDLTDVGLQVEVLDLKKLRKLGMGALIGVAQGSAFEPRVVVMRWDGAPDAEDRRPLAFIGKGVTFDTGGISIKPAAGMEDMKWDMGGAAVVIGTMRALAARKAKVNAVGIVGLVENMPSGTAQRPGDVVTSLSGQTIEVINTDAEGRLVLADCLTYAQETFKPRLLVDLATLTGAVIIALGHEHAGLFANDDWLAENLLAAGRSVGEPLWRLPMGDAYDKDINSDIADMKNVGSGRGAGSIVGAQFLKRFVEDLPWAHIDIAGVAWSKKDTATVPKGGTAFGVRLLDRFVASYHEGK</sequence>
<dbReference type="EMBL" id="CP007794">
    <property type="protein sequence ID" value="AIB14153.1"/>
    <property type="molecule type" value="Genomic_DNA"/>
</dbReference>
<dbReference type="PANTHER" id="PTHR11963:SF23">
    <property type="entry name" value="CYTOSOL AMINOPEPTIDASE"/>
    <property type="match status" value="1"/>
</dbReference>